<dbReference type="AlphaFoldDB" id="A0A8S2YF17"/>
<gene>
    <name evidence="1" type="ORF">SMN809_LOCUS37070</name>
</gene>
<dbReference type="GO" id="GO:0003676">
    <property type="term" value="F:nucleic acid binding"/>
    <property type="evidence" value="ECO:0007669"/>
    <property type="project" value="InterPro"/>
</dbReference>
<dbReference type="Proteomes" id="UP000676336">
    <property type="component" value="Unassembled WGS sequence"/>
</dbReference>
<reference evidence="1" key="1">
    <citation type="submission" date="2021-02" db="EMBL/GenBank/DDBJ databases">
        <authorList>
            <person name="Nowell W R."/>
        </authorList>
    </citation>
    <scope>NUCLEOTIDE SEQUENCE</scope>
</reference>
<evidence type="ECO:0000313" key="2">
    <source>
        <dbReference type="Proteomes" id="UP000676336"/>
    </source>
</evidence>
<dbReference type="InterPro" id="IPR036397">
    <property type="entry name" value="RNaseH_sf"/>
</dbReference>
<accession>A0A8S2YF17</accession>
<sequence length="127" mass="14770">MFDIDGIYNSQNDRIWVVKRLAADTNGGIRQKRKFPQKVMVWLAHFPCFIDEDHSPPSSPDLNPLDYCIWDELTYQVNWGAVTSKTTLINEVKCAVRKVSLDVVFESCSSWTNRLYRLPQVKGNYLR</sequence>
<dbReference type="EMBL" id="CAJOBI010093171">
    <property type="protein sequence ID" value="CAF4551979.1"/>
    <property type="molecule type" value="Genomic_DNA"/>
</dbReference>
<evidence type="ECO:0000313" key="1">
    <source>
        <dbReference type="EMBL" id="CAF4551979.1"/>
    </source>
</evidence>
<comment type="caution">
    <text evidence="1">The sequence shown here is derived from an EMBL/GenBank/DDBJ whole genome shotgun (WGS) entry which is preliminary data.</text>
</comment>
<protein>
    <submittedName>
        <fullName evidence="1">Uncharacterized protein</fullName>
    </submittedName>
</protein>
<name>A0A8S2YF17_9BILA</name>
<proteinExistence type="predicted"/>
<organism evidence="1 2">
    <name type="scientific">Rotaria magnacalcarata</name>
    <dbReference type="NCBI Taxonomy" id="392030"/>
    <lineage>
        <taxon>Eukaryota</taxon>
        <taxon>Metazoa</taxon>
        <taxon>Spiralia</taxon>
        <taxon>Gnathifera</taxon>
        <taxon>Rotifera</taxon>
        <taxon>Eurotatoria</taxon>
        <taxon>Bdelloidea</taxon>
        <taxon>Philodinida</taxon>
        <taxon>Philodinidae</taxon>
        <taxon>Rotaria</taxon>
    </lineage>
</organism>
<dbReference type="Gene3D" id="3.30.420.10">
    <property type="entry name" value="Ribonuclease H-like superfamily/Ribonuclease H"/>
    <property type="match status" value="1"/>
</dbReference>